<accession>A0A1D3K819</accession>
<feature type="transmembrane region" description="Helical" evidence="1">
    <location>
        <begin position="38"/>
        <end position="59"/>
    </location>
</feature>
<dbReference type="RefSeq" id="WP_017848247.1">
    <property type="nucleotide sequence ID" value="NZ_AOUH01000028.1"/>
</dbReference>
<dbReference type="EMBL" id="LT599584">
    <property type="protein sequence ID" value="SBW84351.1"/>
    <property type="molecule type" value="Genomic_DNA"/>
</dbReference>
<evidence type="ECO:0000313" key="3">
    <source>
        <dbReference type="Proteomes" id="UP000245431"/>
    </source>
</evidence>
<protein>
    <submittedName>
        <fullName evidence="2">Hypothetical membrane protein</fullName>
    </submittedName>
</protein>
<evidence type="ECO:0000313" key="2">
    <source>
        <dbReference type="EMBL" id="SBW84351.1"/>
    </source>
</evidence>
<keyword evidence="1" id="KW-1133">Transmembrane helix</keyword>
<dbReference type="AlphaFoldDB" id="A0A1D3K819"/>
<dbReference type="Proteomes" id="UP000245431">
    <property type="component" value="Chromosome PVE_r2"/>
</dbReference>
<organism evidence="2 3">
    <name type="scientific">Pseudomonas veronii 1YdBTEX2</name>
    <dbReference type="NCBI Taxonomy" id="1295141"/>
    <lineage>
        <taxon>Bacteria</taxon>
        <taxon>Pseudomonadati</taxon>
        <taxon>Pseudomonadota</taxon>
        <taxon>Gammaproteobacteria</taxon>
        <taxon>Pseudomonadales</taxon>
        <taxon>Pseudomonadaceae</taxon>
        <taxon>Pseudomonas</taxon>
    </lineage>
</organism>
<keyword evidence="1" id="KW-0472">Membrane</keyword>
<sequence length="63" mass="6635">MRSLIYSLGAILILLVGLGMQYFSLTYGAAVEGFIRNSFGWIAMALAFISGCALTALAAGEKT</sequence>
<keyword evidence="1" id="KW-0812">Transmembrane</keyword>
<evidence type="ECO:0000256" key="1">
    <source>
        <dbReference type="SAM" id="Phobius"/>
    </source>
</evidence>
<reference evidence="3" key="1">
    <citation type="submission" date="2016-07" db="EMBL/GenBank/DDBJ databases">
        <authorList>
            <person name="Florea S."/>
            <person name="Webb J.S."/>
            <person name="Jaromczyk J."/>
            <person name="Schardl C.L."/>
        </authorList>
    </citation>
    <scope>NUCLEOTIDE SEQUENCE [LARGE SCALE GENOMIC DNA]</scope>
    <source>
        <strain evidence="3">1YdBTEX2</strain>
    </source>
</reference>
<name>A0A1D3K819_PSEVE</name>
<proteinExistence type="predicted"/>
<gene>
    <name evidence="2" type="ORF">PVE_R2G0322</name>
</gene>